<feature type="domain" description="DUF6878" evidence="1">
    <location>
        <begin position="33"/>
        <end position="157"/>
    </location>
</feature>
<keyword evidence="3" id="KW-1185">Reference proteome</keyword>
<evidence type="ECO:0000313" key="3">
    <source>
        <dbReference type="Proteomes" id="UP001176960"/>
    </source>
</evidence>
<dbReference type="InterPro" id="IPR049243">
    <property type="entry name" value="DUF6878"/>
</dbReference>
<dbReference type="AlphaFoldDB" id="A0AA35V8Z6"/>
<organism evidence="2 3">
    <name type="scientific">Brytella acorum</name>
    <dbReference type="NCBI Taxonomy" id="2959299"/>
    <lineage>
        <taxon>Bacteria</taxon>
        <taxon>Pseudomonadati</taxon>
        <taxon>Pseudomonadota</taxon>
        <taxon>Alphaproteobacteria</taxon>
        <taxon>Acetobacterales</taxon>
        <taxon>Acetobacteraceae</taxon>
        <taxon>Brytella</taxon>
    </lineage>
</organism>
<reference evidence="2" key="1">
    <citation type="submission" date="2023-03" db="EMBL/GenBank/DDBJ databases">
        <authorList>
            <person name="Cleenwerck I."/>
        </authorList>
    </citation>
    <scope>NUCLEOTIDE SEQUENCE</scope>
    <source>
        <strain evidence="2">LMG 32879</strain>
    </source>
</reference>
<sequence length="192" mass="21258">MTNPGNTPERADTFTAFSEHYEAYRKRQQEFGAVNRKALFDCLDAAGIETAVVTFDGCGDSGQIEDMAVTPETDNTVLENCMPYISVDWQCATSKTDDCSVKDVIENVCYDLLSEAHGGWENNDGAYGEFTFDVAGRSIALEYNERYTAVENYGHEWTEEGHHGAKLSSCPLLCAEMGRYGRGLPAVAYMVR</sequence>
<gene>
    <name evidence="2" type="ORF">LMG32879_002583</name>
</gene>
<dbReference type="EMBL" id="CATKSH010000022">
    <property type="protein sequence ID" value="CAI9121731.1"/>
    <property type="molecule type" value="Genomic_DNA"/>
</dbReference>
<name>A0AA35V8Z6_9PROT</name>
<dbReference type="Proteomes" id="UP001176960">
    <property type="component" value="Unassembled WGS sequence"/>
</dbReference>
<proteinExistence type="predicted"/>
<protein>
    <recommendedName>
        <fullName evidence="1">DUF6878 domain-containing protein</fullName>
    </recommendedName>
</protein>
<dbReference type="Pfam" id="PF21798">
    <property type="entry name" value="DUF6878"/>
    <property type="match status" value="1"/>
</dbReference>
<evidence type="ECO:0000259" key="1">
    <source>
        <dbReference type="Pfam" id="PF21798"/>
    </source>
</evidence>
<accession>A0AA35V8Z6</accession>
<comment type="caution">
    <text evidence="2">The sequence shown here is derived from an EMBL/GenBank/DDBJ whole genome shotgun (WGS) entry which is preliminary data.</text>
</comment>
<evidence type="ECO:0000313" key="2">
    <source>
        <dbReference type="EMBL" id="CAI9121731.1"/>
    </source>
</evidence>
<dbReference type="RefSeq" id="WP_289843713.1">
    <property type="nucleotide sequence ID" value="NZ_CATKSH010000022.1"/>
</dbReference>